<dbReference type="EMBL" id="RZIG01000002">
    <property type="protein sequence ID" value="RYJ09881.1"/>
    <property type="molecule type" value="Genomic_DNA"/>
</dbReference>
<name>A0A482T2G2_HALHI</name>
<dbReference type="AlphaFoldDB" id="A0A482T2G2"/>
<dbReference type="CDD" id="cd02513">
    <property type="entry name" value="CMP-NeuAc_Synthase"/>
    <property type="match status" value="1"/>
</dbReference>
<dbReference type="Pfam" id="PF02348">
    <property type="entry name" value="CTP_transf_3"/>
    <property type="match status" value="1"/>
</dbReference>
<dbReference type="InterPro" id="IPR050793">
    <property type="entry name" value="CMP-NeuNAc_synthase"/>
</dbReference>
<organism evidence="1 2">
    <name type="scientific">Haloarcula hispanica</name>
    <dbReference type="NCBI Taxonomy" id="51589"/>
    <lineage>
        <taxon>Archaea</taxon>
        <taxon>Methanobacteriati</taxon>
        <taxon>Methanobacteriota</taxon>
        <taxon>Stenosarchaea group</taxon>
        <taxon>Halobacteria</taxon>
        <taxon>Halobacteriales</taxon>
        <taxon>Haloarculaceae</taxon>
        <taxon>Haloarcula</taxon>
    </lineage>
</organism>
<evidence type="ECO:0000313" key="2">
    <source>
        <dbReference type="Proteomes" id="UP000293535"/>
    </source>
</evidence>
<reference evidence="1 2" key="1">
    <citation type="submission" date="2018-12" db="EMBL/GenBank/DDBJ databases">
        <title>Draft genome sequence of Haloarcula hispinica strain 18.1, an halophilic archaeon isolated from Chott El Jerid of Southern Tunisia.</title>
        <authorList>
            <person name="Najjari A."/>
            <person name="Ben Dhia O."/>
            <person name="Ferjani R."/>
            <person name="Mahjoubi M."/>
            <person name="Sghaier H."/>
            <person name="Elshahed M."/>
            <person name="Ouzari H.I."/>
            <person name="Cherid A."/>
            <person name="Youssef N."/>
        </authorList>
    </citation>
    <scope>NUCLEOTIDE SEQUENCE [LARGE SCALE GENOMIC DNA]</scope>
    <source>
        <strain evidence="1 2">18.1</strain>
    </source>
</reference>
<dbReference type="PANTHER" id="PTHR21485:SF6">
    <property type="entry name" value="N-ACYLNEURAMINATE CYTIDYLYLTRANSFERASE-RELATED"/>
    <property type="match status" value="1"/>
</dbReference>
<proteinExistence type="predicted"/>
<dbReference type="RefSeq" id="WP_064287659.1">
    <property type="nucleotide sequence ID" value="NZ_JAFKAA010000002.1"/>
</dbReference>
<dbReference type="Proteomes" id="UP000293535">
    <property type="component" value="Unassembled WGS sequence"/>
</dbReference>
<evidence type="ECO:0000313" key="1">
    <source>
        <dbReference type="EMBL" id="RYJ09881.1"/>
    </source>
</evidence>
<dbReference type="SUPFAM" id="SSF53448">
    <property type="entry name" value="Nucleotide-diphospho-sugar transferases"/>
    <property type="match status" value="1"/>
</dbReference>
<dbReference type="Gene3D" id="3.90.550.10">
    <property type="entry name" value="Spore Coat Polysaccharide Biosynthesis Protein SpsA, Chain A"/>
    <property type="match status" value="1"/>
</dbReference>
<keyword evidence="1" id="KW-0548">Nucleotidyltransferase</keyword>
<sequence length="232" mass="26439">MTGRTLAVIPARGGSKRVPDKNLRELGGKPLIAHSIEQAQSATHIDRSIVSTEDPRIRRKAEEFGASVPFQRPDEIATDTSTANEVVQHAIKWYKSNNETFEYVCLLLPTVPFRTVEDIDTAVNHLQESDAHSLVSVTQYDNPPFWAVETNQERILPHFDENPWQKTRTQEFPTLYHPNGAVYVASVADFEAAESFYTDKTIHYKMPKERSLDIDEPYDLEKARALLAWRSE</sequence>
<dbReference type="PANTHER" id="PTHR21485">
    <property type="entry name" value="HAD SUPERFAMILY MEMBERS CMAS AND KDSC"/>
    <property type="match status" value="1"/>
</dbReference>
<comment type="caution">
    <text evidence="1">The sequence shown here is derived from an EMBL/GenBank/DDBJ whole genome shotgun (WGS) entry which is preliminary data.</text>
</comment>
<keyword evidence="1" id="KW-0808">Transferase</keyword>
<gene>
    <name evidence="1" type="ORF">ELS20_07595</name>
</gene>
<accession>A0A482T2G2</accession>
<dbReference type="GO" id="GO:0008781">
    <property type="term" value="F:N-acylneuraminate cytidylyltransferase activity"/>
    <property type="evidence" value="ECO:0007669"/>
    <property type="project" value="TreeGrafter"/>
</dbReference>
<dbReference type="InterPro" id="IPR029044">
    <property type="entry name" value="Nucleotide-diphossugar_trans"/>
</dbReference>
<protein>
    <submittedName>
        <fullName evidence="1">Acylneuraminate cytidylyltransferase family protein</fullName>
    </submittedName>
</protein>
<dbReference type="InterPro" id="IPR003329">
    <property type="entry name" value="Cytidylyl_trans"/>
</dbReference>